<keyword evidence="4" id="KW-1185">Reference proteome</keyword>
<accession>A0A6B0SNU7</accession>
<name>A0A6B0SNU7_9EURY</name>
<evidence type="ECO:0000256" key="1">
    <source>
        <dbReference type="SAM" id="MobiDB-lite"/>
    </source>
</evidence>
<dbReference type="PANTHER" id="PTHR33594">
    <property type="entry name" value="SUPERFAMILY HYDROLASE, PUTATIVE (AFU_ORTHOLOGUE AFUA_1G03035)-RELATED"/>
    <property type="match status" value="1"/>
</dbReference>
<dbReference type="Pfam" id="PF01966">
    <property type="entry name" value="HD"/>
    <property type="match status" value="1"/>
</dbReference>
<reference evidence="3 4" key="1">
    <citation type="submission" date="2019-12" db="EMBL/GenBank/DDBJ databases">
        <title>Isolation and characterization of three novel carbon monoxide-oxidizing members of Halobacteria from salione crusts and soils.</title>
        <authorList>
            <person name="Myers M.R."/>
            <person name="King G.M."/>
        </authorList>
    </citation>
    <scope>NUCLEOTIDE SEQUENCE [LARGE SCALE GENOMIC DNA]</scope>
    <source>
        <strain evidence="3 4">PCN9</strain>
    </source>
</reference>
<feature type="domain" description="HD/PDEase" evidence="2">
    <location>
        <begin position="24"/>
        <end position="142"/>
    </location>
</feature>
<dbReference type="InterPro" id="IPR006674">
    <property type="entry name" value="HD_domain"/>
</dbReference>
<dbReference type="OrthoDB" id="17914at2157"/>
<proteinExistence type="predicted"/>
<protein>
    <submittedName>
        <fullName evidence="3">HD domain-containing protein</fullName>
    </submittedName>
</protein>
<dbReference type="PANTHER" id="PTHR33594:SF1">
    <property type="entry name" value="HD_PDEASE DOMAIN-CONTAINING PROTEIN"/>
    <property type="match status" value="1"/>
</dbReference>
<sequence length="225" mass="24784">MSGSEQSLFDRVAAEMAAHLDGDSSGHDMHHAWRVNRLGVRIAEAEGANPRVVGVAGLVHDLHRVRGDGFTHPEETIPEVREILADAAVPDAMRDAVCHCVAVHEEYGFEDDPMAAETVEAEVLQDADNLDAIGAVGVARAFQFGGAHGNLLWDPDRPLPDNDPYEKDGHEDHDGPASTYHHVHAKLLRLRENMNTETGREIAADRHAFLEAFADRFEKEWYGEA</sequence>
<evidence type="ECO:0000313" key="3">
    <source>
        <dbReference type="EMBL" id="MXR21193.1"/>
    </source>
</evidence>
<comment type="caution">
    <text evidence="3">The sequence shown here is derived from an EMBL/GenBank/DDBJ whole genome shotgun (WGS) entry which is preliminary data.</text>
</comment>
<evidence type="ECO:0000313" key="4">
    <source>
        <dbReference type="Proteomes" id="UP000471521"/>
    </source>
</evidence>
<feature type="compositionally biased region" description="Basic and acidic residues" evidence="1">
    <location>
        <begin position="154"/>
        <end position="175"/>
    </location>
</feature>
<evidence type="ECO:0000259" key="2">
    <source>
        <dbReference type="SMART" id="SM00471"/>
    </source>
</evidence>
<dbReference type="SMART" id="SM00471">
    <property type="entry name" value="HDc"/>
    <property type="match status" value="1"/>
</dbReference>
<gene>
    <name evidence="3" type="ORF">GRX66_11485</name>
</gene>
<dbReference type="RefSeq" id="WP_159526686.1">
    <property type="nucleotide sequence ID" value="NZ_WUUU01000091.1"/>
</dbReference>
<dbReference type="SUPFAM" id="SSF109604">
    <property type="entry name" value="HD-domain/PDEase-like"/>
    <property type="match status" value="1"/>
</dbReference>
<dbReference type="AlphaFoldDB" id="A0A6B0SNU7"/>
<feature type="region of interest" description="Disordered" evidence="1">
    <location>
        <begin position="153"/>
        <end position="178"/>
    </location>
</feature>
<dbReference type="EMBL" id="WUUU01000091">
    <property type="protein sequence ID" value="MXR21193.1"/>
    <property type="molecule type" value="Genomic_DNA"/>
</dbReference>
<dbReference type="Gene3D" id="1.10.3210.50">
    <property type="match status" value="1"/>
</dbReference>
<organism evidence="3 4">
    <name type="scientific">Halobacterium bonnevillei</name>
    <dbReference type="NCBI Taxonomy" id="2692200"/>
    <lineage>
        <taxon>Archaea</taxon>
        <taxon>Methanobacteriati</taxon>
        <taxon>Methanobacteriota</taxon>
        <taxon>Stenosarchaea group</taxon>
        <taxon>Halobacteria</taxon>
        <taxon>Halobacteriales</taxon>
        <taxon>Halobacteriaceae</taxon>
        <taxon>Halobacterium</taxon>
    </lineage>
</organism>
<dbReference type="Proteomes" id="UP000471521">
    <property type="component" value="Unassembled WGS sequence"/>
</dbReference>
<dbReference type="CDD" id="cd00077">
    <property type="entry name" value="HDc"/>
    <property type="match status" value="1"/>
</dbReference>
<dbReference type="InterPro" id="IPR003607">
    <property type="entry name" value="HD/PDEase_dom"/>
</dbReference>